<keyword evidence="1" id="KW-0732">Signal</keyword>
<dbReference type="AlphaFoldDB" id="A0A6C2D0I0"/>
<dbReference type="OrthoDB" id="5365194at2"/>
<dbReference type="InterPro" id="IPR011990">
    <property type="entry name" value="TPR-like_helical_dom_sf"/>
</dbReference>
<comment type="caution">
    <text evidence="2">The sequence shown here is derived from an EMBL/GenBank/DDBJ whole genome shotgun (WGS) entry which is preliminary data.</text>
</comment>
<dbReference type="Gene3D" id="1.25.40.10">
    <property type="entry name" value="Tetratricopeptide repeat domain"/>
    <property type="match status" value="2"/>
</dbReference>
<gene>
    <name evidence="2" type="ORF">ETQ85_08005</name>
</gene>
<dbReference type="RefSeq" id="WP_148578518.1">
    <property type="nucleotide sequence ID" value="NZ_JAVEUW010000002.1"/>
</dbReference>
<evidence type="ECO:0000313" key="2">
    <source>
        <dbReference type="EMBL" id="TYC59960.1"/>
    </source>
</evidence>
<proteinExistence type="predicted"/>
<dbReference type="SUPFAM" id="SSF81901">
    <property type="entry name" value="HCP-like"/>
    <property type="match status" value="2"/>
</dbReference>
<evidence type="ECO:0000256" key="1">
    <source>
        <dbReference type="SAM" id="SignalP"/>
    </source>
</evidence>
<keyword evidence="3" id="KW-1185">Reference proteome</keyword>
<protein>
    <submittedName>
        <fullName evidence="2">Sel1 repeat family protein</fullName>
    </submittedName>
</protein>
<organism evidence="2 3">
    <name type="scientific">Zoogloea oleivorans</name>
    <dbReference type="NCBI Taxonomy" id="1552750"/>
    <lineage>
        <taxon>Bacteria</taxon>
        <taxon>Pseudomonadati</taxon>
        <taxon>Pseudomonadota</taxon>
        <taxon>Betaproteobacteria</taxon>
        <taxon>Rhodocyclales</taxon>
        <taxon>Zoogloeaceae</taxon>
        <taxon>Zoogloea</taxon>
    </lineage>
</organism>
<dbReference type="PANTHER" id="PTHR11102">
    <property type="entry name" value="SEL-1-LIKE PROTEIN"/>
    <property type="match status" value="1"/>
</dbReference>
<dbReference type="InterPro" id="IPR050767">
    <property type="entry name" value="Sel1_AlgK"/>
</dbReference>
<accession>A0A6C2D0I0</accession>
<dbReference type="EMBL" id="SDKK01000006">
    <property type="protein sequence ID" value="TYC59960.1"/>
    <property type="molecule type" value="Genomic_DNA"/>
</dbReference>
<dbReference type="SMART" id="SM00671">
    <property type="entry name" value="SEL1"/>
    <property type="match status" value="4"/>
</dbReference>
<dbReference type="InterPro" id="IPR006597">
    <property type="entry name" value="Sel1-like"/>
</dbReference>
<feature type="signal peptide" evidence="1">
    <location>
        <begin position="1"/>
        <end position="23"/>
    </location>
</feature>
<dbReference type="Proteomes" id="UP000389128">
    <property type="component" value="Unassembled WGS sequence"/>
</dbReference>
<name>A0A6C2D0I0_9RHOO</name>
<dbReference type="PANTHER" id="PTHR11102:SF160">
    <property type="entry name" value="ERAD-ASSOCIATED E3 UBIQUITIN-PROTEIN LIGASE COMPONENT HRD3"/>
    <property type="match status" value="1"/>
</dbReference>
<dbReference type="Pfam" id="PF08238">
    <property type="entry name" value="Sel1"/>
    <property type="match status" value="4"/>
</dbReference>
<evidence type="ECO:0000313" key="3">
    <source>
        <dbReference type="Proteomes" id="UP000389128"/>
    </source>
</evidence>
<reference evidence="2 3" key="1">
    <citation type="submission" date="2019-01" db="EMBL/GenBank/DDBJ databases">
        <title>Zoogloea oleivorans genome sequencing and assembly.</title>
        <authorList>
            <person name="Tancsics A."/>
            <person name="Farkas M."/>
            <person name="Kriszt B."/>
            <person name="Maroti G."/>
            <person name="Horvath B."/>
        </authorList>
    </citation>
    <scope>NUCLEOTIDE SEQUENCE [LARGE SCALE GENOMIC DNA]</scope>
    <source>
        <strain evidence="2 3">Buc</strain>
    </source>
</reference>
<feature type="chain" id="PRO_5025617514" evidence="1">
    <location>
        <begin position="24"/>
        <end position="277"/>
    </location>
</feature>
<sequence>MNRIRTYLSLAALLATFVIPMHAQAELLGEDELSDVVRKPAIGLYKGYAEFKMAHYAEARQIWTALAERGMGEAWFNLGILAEDGLGEPKDGLEARRRYEKAALAGSRNAALRLGTSLQTNRLGPVDVDGARRWLKAAVELGDDEASAQLAILDGTAAKPVSARDRRLAEARRMEADGSLPDALAAYRGVADAGDPRGLTRLAWLHEAGRGVPRNLDEAARLFRQAAEAGEAEGQYALSVMLDTGAGQPRDPEQALRWLRASAAGRYPPAIEALKAR</sequence>